<evidence type="ECO:0000313" key="2">
    <source>
        <dbReference type="Proteomes" id="UP001492380"/>
    </source>
</evidence>
<dbReference type="EMBL" id="JBBWRZ010000004">
    <property type="protein sequence ID" value="KAK8237884.1"/>
    <property type="molecule type" value="Genomic_DNA"/>
</dbReference>
<dbReference type="CDD" id="cd02440">
    <property type="entry name" value="AdoMet_MTases"/>
    <property type="match status" value="1"/>
</dbReference>
<dbReference type="PANTHER" id="PTHR43591:SF105">
    <property type="entry name" value="METHYLTRANSFERASE DOMAIN-CONTAINING PROTEIN-RELATED"/>
    <property type="match status" value="1"/>
</dbReference>
<reference evidence="1 2" key="1">
    <citation type="submission" date="2024-04" db="EMBL/GenBank/DDBJ databases">
        <title>Phyllosticta paracitricarpa is synonymous to the EU quarantine fungus P. citricarpa based on phylogenomic analyses.</title>
        <authorList>
            <consortium name="Lawrence Berkeley National Laboratory"/>
            <person name="Van Ingen-Buijs V.A."/>
            <person name="Van Westerhoven A.C."/>
            <person name="Haridas S."/>
            <person name="Skiadas P."/>
            <person name="Martin F."/>
            <person name="Groenewald J.Z."/>
            <person name="Crous P.W."/>
            <person name="Seidl M.F."/>
        </authorList>
    </citation>
    <scope>NUCLEOTIDE SEQUENCE [LARGE SCALE GENOMIC DNA]</scope>
    <source>
        <strain evidence="1 2">CBS 123374</strain>
    </source>
</reference>
<dbReference type="GO" id="GO:0032259">
    <property type="term" value="P:methylation"/>
    <property type="evidence" value="ECO:0007669"/>
    <property type="project" value="UniProtKB-KW"/>
</dbReference>
<gene>
    <name evidence="1" type="ORF">HDK90DRAFT_549860</name>
</gene>
<keyword evidence="1" id="KW-0808">Transferase</keyword>
<dbReference type="Gene3D" id="3.40.50.150">
    <property type="entry name" value="Vaccinia Virus protein VP39"/>
    <property type="match status" value="1"/>
</dbReference>
<accession>A0ABR1YSR6</accession>
<dbReference type="SUPFAM" id="SSF53335">
    <property type="entry name" value="S-adenosyl-L-methionine-dependent methyltransferases"/>
    <property type="match status" value="1"/>
</dbReference>
<comment type="caution">
    <text evidence="1">The sequence shown here is derived from an EMBL/GenBank/DDBJ whole genome shotgun (WGS) entry which is preliminary data.</text>
</comment>
<protein>
    <submittedName>
        <fullName evidence="1">S-adenosyl-L-methionine-dependent methyltransferase</fullName>
    </submittedName>
</protein>
<name>A0ABR1YSR6_9PEZI</name>
<dbReference type="InterPro" id="IPR029063">
    <property type="entry name" value="SAM-dependent_MTases_sf"/>
</dbReference>
<keyword evidence="2" id="KW-1185">Reference proteome</keyword>
<dbReference type="PANTHER" id="PTHR43591">
    <property type="entry name" value="METHYLTRANSFERASE"/>
    <property type="match status" value="1"/>
</dbReference>
<dbReference type="Pfam" id="PF13489">
    <property type="entry name" value="Methyltransf_23"/>
    <property type="match status" value="1"/>
</dbReference>
<sequence length="297" mass="32814">MATVSSRTFHNTSSAYILPNDATEQDRLDLQSSCIKSLLGGRVTLAPLPPKPSKILDVGCGTAHGTLDIARQHPSAQVYGLDITPVSERARSQAPENLHFLEGNVLEVDAAAPPSSSSPLAALQPNTFTHVFSRLLFLGMNDWPGYISRAKALLVPGGYLEIQEMDPYFYDADGKHIEYEFEGTMNGVLEARGLDLRAGMHAAERMRAAGFVDVNVERRRWVIHTLPGEPETDMTRYFSQSTPAMFNLLLEKMVLPQADRFGGEEAVRKWHQSAKECLFDVPGAHSEFFVTVGRKPE</sequence>
<evidence type="ECO:0000313" key="1">
    <source>
        <dbReference type="EMBL" id="KAK8237884.1"/>
    </source>
</evidence>
<keyword evidence="1" id="KW-0489">Methyltransferase</keyword>
<proteinExistence type="predicted"/>
<organism evidence="1 2">
    <name type="scientific">Phyllosticta capitalensis</name>
    <dbReference type="NCBI Taxonomy" id="121624"/>
    <lineage>
        <taxon>Eukaryota</taxon>
        <taxon>Fungi</taxon>
        <taxon>Dikarya</taxon>
        <taxon>Ascomycota</taxon>
        <taxon>Pezizomycotina</taxon>
        <taxon>Dothideomycetes</taxon>
        <taxon>Dothideomycetes incertae sedis</taxon>
        <taxon>Botryosphaeriales</taxon>
        <taxon>Phyllostictaceae</taxon>
        <taxon>Phyllosticta</taxon>
    </lineage>
</organism>
<dbReference type="Proteomes" id="UP001492380">
    <property type="component" value="Unassembled WGS sequence"/>
</dbReference>
<dbReference type="GO" id="GO:0008168">
    <property type="term" value="F:methyltransferase activity"/>
    <property type="evidence" value="ECO:0007669"/>
    <property type="project" value="UniProtKB-KW"/>
</dbReference>